<organism evidence="2 3">
    <name type="scientific">Pristionchus mayeri</name>
    <dbReference type="NCBI Taxonomy" id="1317129"/>
    <lineage>
        <taxon>Eukaryota</taxon>
        <taxon>Metazoa</taxon>
        <taxon>Ecdysozoa</taxon>
        <taxon>Nematoda</taxon>
        <taxon>Chromadorea</taxon>
        <taxon>Rhabditida</taxon>
        <taxon>Rhabditina</taxon>
        <taxon>Diplogasteromorpha</taxon>
        <taxon>Diplogasteroidea</taxon>
        <taxon>Neodiplogasteridae</taxon>
        <taxon>Pristionchus</taxon>
    </lineage>
</organism>
<sequence>MMFPDFGEEELLLRPAISSRVRLFERKVKEVAENPSLPFGEFQIDYCRRQIFRDVLALVEGHRRPQGEAGNAAVVPHAAQDDELEHVVEGVQGDEEVGQAAKEKEAILMMQEMQNKIEKLEQKVSQATDEKKAINDQLDHLNKKYKKVLMMLGRTNN</sequence>
<feature type="coiled-coil region" evidence="1">
    <location>
        <begin position="103"/>
        <end position="144"/>
    </location>
</feature>
<evidence type="ECO:0000256" key="1">
    <source>
        <dbReference type="SAM" id="Coils"/>
    </source>
</evidence>
<keyword evidence="1" id="KW-0175">Coiled coil</keyword>
<comment type="caution">
    <text evidence="2">The sequence shown here is derived from an EMBL/GenBank/DDBJ whole genome shotgun (WGS) entry which is preliminary data.</text>
</comment>
<dbReference type="EMBL" id="BTRK01000003">
    <property type="protein sequence ID" value="GMR44263.1"/>
    <property type="molecule type" value="Genomic_DNA"/>
</dbReference>
<reference evidence="3" key="1">
    <citation type="submission" date="2022-10" db="EMBL/GenBank/DDBJ databases">
        <title>Genome assembly of Pristionchus species.</title>
        <authorList>
            <person name="Yoshida K."/>
            <person name="Sommer R.J."/>
        </authorList>
    </citation>
    <scope>NUCLEOTIDE SEQUENCE [LARGE SCALE GENOMIC DNA]</scope>
    <source>
        <strain evidence="3">RS5460</strain>
    </source>
</reference>
<evidence type="ECO:0000313" key="2">
    <source>
        <dbReference type="EMBL" id="GMR44263.1"/>
    </source>
</evidence>
<dbReference type="Proteomes" id="UP001328107">
    <property type="component" value="Unassembled WGS sequence"/>
</dbReference>
<protein>
    <submittedName>
        <fullName evidence="2">Uncharacterized protein</fullName>
    </submittedName>
</protein>
<accession>A0AAN4ZSX2</accession>
<name>A0AAN4ZSX2_9BILA</name>
<keyword evidence="3" id="KW-1185">Reference proteome</keyword>
<proteinExistence type="predicted"/>
<dbReference type="AlphaFoldDB" id="A0AAN4ZSX2"/>
<gene>
    <name evidence="2" type="ORF">PMAYCL1PPCAC_14458</name>
</gene>
<evidence type="ECO:0000313" key="3">
    <source>
        <dbReference type="Proteomes" id="UP001328107"/>
    </source>
</evidence>